<dbReference type="Proteomes" id="UP000545286">
    <property type="component" value="Unassembled WGS sequence"/>
</dbReference>
<organism evidence="3 4">
    <name type="scientific">Pseudoclavibacter helvolus</name>
    <dbReference type="NCBI Taxonomy" id="255205"/>
    <lineage>
        <taxon>Bacteria</taxon>
        <taxon>Bacillati</taxon>
        <taxon>Actinomycetota</taxon>
        <taxon>Actinomycetes</taxon>
        <taxon>Micrococcales</taxon>
        <taxon>Microbacteriaceae</taxon>
        <taxon>Pseudoclavibacter</taxon>
    </lineage>
</organism>
<keyword evidence="2" id="KW-1133">Transmembrane helix</keyword>
<dbReference type="RefSeq" id="WP_183627033.1">
    <property type="nucleotide sequence ID" value="NZ_JACHWJ010000012.1"/>
</dbReference>
<feature type="region of interest" description="Disordered" evidence="1">
    <location>
        <begin position="1"/>
        <end position="20"/>
    </location>
</feature>
<keyword evidence="2" id="KW-0472">Membrane</keyword>
<accession>A0A7W4USC8</accession>
<name>A0A7W4USC8_9MICO</name>
<gene>
    <name evidence="3" type="ORF">FHX72_003805</name>
</gene>
<reference evidence="3 4" key="1">
    <citation type="submission" date="2020-08" db="EMBL/GenBank/DDBJ databases">
        <title>Sequencing the genomes of 1000 actinobacteria strains.</title>
        <authorList>
            <person name="Klenk H.-P."/>
        </authorList>
    </citation>
    <scope>NUCLEOTIDE SEQUENCE [LARGE SCALE GENOMIC DNA]</scope>
    <source>
        <strain evidence="3 4">DSM 20419</strain>
    </source>
</reference>
<keyword evidence="2" id="KW-0812">Transmembrane</keyword>
<dbReference type="EMBL" id="JACHWJ010000012">
    <property type="protein sequence ID" value="MBB2959636.1"/>
    <property type="molecule type" value="Genomic_DNA"/>
</dbReference>
<evidence type="ECO:0000256" key="1">
    <source>
        <dbReference type="SAM" id="MobiDB-lite"/>
    </source>
</evidence>
<evidence type="ECO:0000313" key="3">
    <source>
        <dbReference type="EMBL" id="MBB2959636.1"/>
    </source>
</evidence>
<comment type="caution">
    <text evidence="3">The sequence shown here is derived from an EMBL/GenBank/DDBJ whole genome shotgun (WGS) entry which is preliminary data.</text>
</comment>
<sequence length="186" mass="19793">MDKIDQLRRVRADQPNPSDAAVQEGRRALHQQIANAKPLKTSSSSIVPGFRTRLAWTFGAVAVTGAAAAALIVAATLSNQEVVPVVGSTAQPTVSASEEQPELTEAEAIAGCVDAWKPAPGALPQAEYESLYVNDKTIANVVDGEWQITLVPTQQVEAEWNYYCTTDGNAVSAYTNGYETWPTSGS</sequence>
<feature type="transmembrane region" description="Helical" evidence="2">
    <location>
        <begin position="54"/>
        <end position="77"/>
    </location>
</feature>
<dbReference type="AlphaFoldDB" id="A0A7W4USC8"/>
<evidence type="ECO:0000256" key="2">
    <source>
        <dbReference type="SAM" id="Phobius"/>
    </source>
</evidence>
<proteinExistence type="predicted"/>
<keyword evidence="4" id="KW-1185">Reference proteome</keyword>
<protein>
    <submittedName>
        <fullName evidence="3">Uncharacterized protein</fullName>
    </submittedName>
</protein>
<feature type="compositionally biased region" description="Basic and acidic residues" evidence="1">
    <location>
        <begin position="1"/>
        <end position="12"/>
    </location>
</feature>
<evidence type="ECO:0000313" key="4">
    <source>
        <dbReference type="Proteomes" id="UP000545286"/>
    </source>
</evidence>